<dbReference type="InterPro" id="IPR000182">
    <property type="entry name" value="GNAT_dom"/>
</dbReference>
<dbReference type="KEGG" id="psyt:DSAG12_01281"/>
<keyword evidence="4" id="KW-1185">Reference proteome</keyword>
<keyword evidence="1 3" id="KW-0808">Transferase</keyword>
<sequence>MSSKTKKVNFQIKSWDENTDRSLILSIYNAHRKHILSEAYVEQKKDIFLMLGDKVKYSRDFLLAENEKGEIVGVAGLTNFLGNVKSTRLIYGILPEYFNSTLPQQLLKAAIALGKKLKLSTLVLDTKGSNSAPFDNALEHMGYHPIQYLLEMHLTDFIQTTPVDLPLDVSILQKSGEPDNYHLYVDLINKSFIGSFEFLPAKAESSKKIFQIRKNQFDIEVFYVKNQQQPIGVSVFFVDAQKKIGTIYSVGILPEYRHRGIGTKLLEATIQTAKNQGCKTIQLDVHVDNEKALNLYQKLGFQSNENMKSTFYKVI</sequence>
<evidence type="ECO:0000313" key="3">
    <source>
        <dbReference type="EMBL" id="QEE15455.2"/>
    </source>
</evidence>
<protein>
    <submittedName>
        <fullName evidence="3">GNAT family N-acetyltransferase</fullName>
        <ecNumber evidence="3">2.3.1.-</ecNumber>
    </submittedName>
</protein>
<evidence type="ECO:0000313" key="4">
    <source>
        <dbReference type="Proteomes" id="UP000321408"/>
    </source>
</evidence>
<dbReference type="EMBL" id="CP042905">
    <property type="protein sequence ID" value="QEE15455.2"/>
    <property type="molecule type" value="Genomic_DNA"/>
</dbReference>
<keyword evidence="2 3" id="KW-0012">Acyltransferase</keyword>
<dbReference type="AlphaFoldDB" id="A0A5B9D8X5"/>
<dbReference type="GO" id="GO:0016747">
    <property type="term" value="F:acyltransferase activity, transferring groups other than amino-acyl groups"/>
    <property type="evidence" value="ECO:0007669"/>
    <property type="project" value="InterPro"/>
</dbReference>
<reference evidence="3 4" key="1">
    <citation type="journal article" date="2020" name="Nature">
        <title>Isolation of an archaeon at the prokaryote-eukaryote interface.</title>
        <authorList>
            <person name="Imachi H."/>
            <person name="Nobu M.K."/>
            <person name="Nakahara N."/>
            <person name="Morono Y."/>
            <person name="Ogawara M."/>
            <person name="Takaki Y."/>
            <person name="Takano Y."/>
            <person name="Uematsu K."/>
            <person name="Ikuta T."/>
            <person name="Ito M."/>
            <person name="Matsui Y."/>
            <person name="Miyazaki M."/>
            <person name="Murata K."/>
            <person name="Saito Y."/>
            <person name="Sakai S."/>
            <person name="Song C."/>
            <person name="Tasumi E."/>
            <person name="Yamanaka Y."/>
            <person name="Yamaguchi T."/>
            <person name="Kamagata Y."/>
            <person name="Tamaki H."/>
            <person name="Takai K."/>
        </authorList>
    </citation>
    <scope>NUCLEOTIDE SEQUENCE [LARGE SCALE GENOMIC DNA]</scope>
    <source>
        <strain evidence="3 4">MK-D1</strain>
    </source>
</reference>
<gene>
    <name evidence="3" type="ORF">DSAG12_01281</name>
</gene>
<name>A0A5B9D8X5_9ARCH</name>
<dbReference type="SUPFAM" id="SSF55729">
    <property type="entry name" value="Acyl-CoA N-acyltransferases (Nat)"/>
    <property type="match status" value="2"/>
</dbReference>
<reference evidence="3 4" key="2">
    <citation type="journal article" date="2024" name="Int. J. Syst. Evol. Microbiol.">
        <title>Promethearchaeum syntrophicum gen. nov., sp. nov., an anaerobic, obligately syntrophic archaeon, the first isolate of the lineage 'Asgard' archaea, and proposal of the new archaeal phylum Promethearchaeota phyl. nov. and kingdom Promethearchaeati regn. nov.</title>
        <authorList>
            <person name="Imachi H."/>
            <person name="Nobu M.K."/>
            <person name="Kato S."/>
            <person name="Takaki Y."/>
            <person name="Miyazaki M."/>
            <person name="Miyata M."/>
            <person name="Ogawara M."/>
            <person name="Saito Y."/>
            <person name="Sakai S."/>
            <person name="Tahara Y.O."/>
            <person name="Takano Y."/>
            <person name="Tasumi E."/>
            <person name="Uematsu K."/>
            <person name="Yoshimura T."/>
            <person name="Itoh T."/>
            <person name="Ohkuma M."/>
            <person name="Takai K."/>
        </authorList>
    </citation>
    <scope>NUCLEOTIDE SEQUENCE [LARGE SCALE GENOMIC DNA]</scope>
    <source>
        <strain evidence="3 4">MK-D1</strain>
    </source>
</reference>
<dbReference type="Gene3D" id="3.40.630.30">
    <property type="match status" value="2"/>
</dbReference>
<accession>A0A5B9D8X5</accession>
<dbReference type="CDD" id="cd04301">
    <property type="entry name" value="NAT_SF"/>
    <property type="match status" value="1"/>
</dbReference>
<dbReference type="PROSITE" id="PS51186">
    <property type="entry name" value="GNAT"/>
    <property type="match status" value="2"/>
</dbReference>
<evidence type="ECO:0000256" key="1">
    <source>
        <dbReference type="ARBA" id="ARBA00022679"/>
    </source>
</evidence>
<dbReference type="PANTHER" id="PTHR43420">
    <property type="entry name" value="ACETYLTRANSFERASE"/>
    <property type="match status" value="1"/>
</dbReference>
<dbReference type="Proteomes" id="UP000321408">
    <property type="component" value="Chromosome"/>
</dbReference>
<dbReference type="Pfam" id="PF00583">
    <property type="entry name" value="Acetyltransf_1"/>
    <property type="match status" value="1"/>
</dbReference>
<organism evidence="3 4">
    <name type="scientific">Promethearchaeum syntrophicum</name>
    <dbReference type="NCBI Taxonomy" id="2594042"/>
    <lineage>
        <taxon>Archaea</taxon>
        <taxon>Promethearchaeati</taxon>
        <taxon>Promethearchaeota</taxon>
        <taxon>Promethearchaeia</taxon>
        <taxon>Promethearchaeales</taxon>
        <taxon>Promethearchaeaceae</taxon>
        <taxon>Promethearchaeum</taxon>
    </lineage>
</organism>
<dbReference type="InterPro" id="IPR050680">
    <property type="entry name" value="YpeA/RimI_acetyltransf"/>
</dbReference>
<dbReference type="InterPro" id="IPR016181">
    <property type="entry name" value="Acyl_CoA_acyltransferase"/>
</dbReference>
<evidence type="ECO:0000256" key="2">
    <source>
        <dbReference type="ARBA" id="ARBA00023315"/>
    </source>
</evidence>
<proteinExistence type="predicted"/>
<dbReference type="EC" id="2.3.1.-" evidence="3"/>